<evidence type="ECO:0000313" key="3">
    <source>
        <dbReference type="Proteomes" id="UP000567179"/>
    </source>
</evidence>
<dbReference type="OrthoDB" id="3071639at2759"/>
<protein>
    <submittedName>
        <fullName evidence="2">Uncharacterized protein</fullName>
    </submittedName>
</protein>
<evidence type="ECO:0000256" key="1">
    <source>
        <dbReference type="SAM" id="MobiDB-lite"/>
    </source>
</evidence>
<feature type="compositionally biased region" description="Basic and acidic residues" evidence="1">
    <location>
        <begin position="114"/>
        <end position="126"/>
    </location>
</feature>
<feature type="compositionally biased region" description="Low complexity" evidence="1">
    <location>
        <begin position="127"/>
        <end position="144"/>
    </location>
</feature>
<feature type="region of interest" description="Disordered" evidence="1">
    <location>
        <begin position="1"/>
        <end position="160"/>
    </location>
</feature>
<feature type="region of interest" description="Disordered" evidence="1">
    <location>
        <begin position="270"/>
        <end position="298"/>
    </location>
</feature>
<gene>
    <name evidence="2" type="ORF">D9619_006579</name>
</gene>
<feature type="compositionally biased region" description="Polar residues" evidence="1">
    <location>
        <begin position="89"/>
        <end position="113"/>
    </location>
</feature>
<name>A0A8H5EXK0_9AGAR</name>
<accession>A0A8H5EXK0</accession>
<dbReference type="Proteomes" id="UP000567179">
    <property type="component" value="Unassembled WGS sequence"/>
</dbReference>
<feature type="region of interest" description="Disordered" evidence="1">
    <location>
        <begin position="964"/>
        <end position="983"/>
    </location>
</feature>
<keyword evidence="3" id="KW-1185">Reference proteome</keyword>
<comment type="caution">
    <text evidence="2">The sequence shown here is derived from an EMBL/GenBank/DDBJ whole genome shotgun (WGS) entry which is preliminary data.</text>
</comment>
<feature type="region of interest" description="Disordered" evidence="1">
    <location>
        <begin position="1001"/>
        <end position="1057"/>
    </location>
</feature>
<organism evidence="2 3">
    <name type="scientific">Psilocybe cf. subviscida</name>
    <dbReference type="NCBI Taxonomy" id="2480587"/>
    <lineage>
        <taxon>Eukaryota</taxon>
        <taxon>Fungi</taxon>
        <taxon>Dikarya</taxon>
        <taxon>Basidiomycota</taxon>
        <taxon>Agaricomycotina</taxon>
        <taxon>Agaricomycetes</taxon>
        <taxon>Agaricomycetidae</taxon>
        <taxon>Agaricales</taxon>
        <taxon>Agaricineae</taxon>
        <taxon>Strophariaceae</taxon>
        <taxon>Psilocybe</taxon>
    </lineage>
</organism>
<feature type="region of interest" description="Disordered" evidence="1">
    <location>
        <begin position="702"/>
        <end position="792"/>
    </location>
</feature>
<feature type="compositionally biased region" description="Basic residues" evidence="1">
    <location>
        <begin position="1"/>
        <end position="14"/>
    </location>
</feature>
<feature type="compositionally biased region" description="Pro residues" evidence="1">
    <location>
        <begin position="59"/>
        <end position="74"/>
    </location>
</feature>
<feature type="compositionally biased region" description="Basic and acidic residues" evidence="1">
    <location>
        <begin position="744"/>
        <end position="754"/>
    </location>
</feature>
<reference evidence="2 3" key="1">
    <citation type="journal article" date="2020" name="ISME J.">
        <title>Uncovering the hidden diversity of litter-decomposition mechanisms in mushroom-forming fungi.</title>
        <authorList>
            <person name="Floudas D."/>
            <person name="Bentzer J."/>
            <person name="Ahren D."/>
            <person name="Johansson T."/>
            <person name="Persson P."/>
            <person name="Tunlid A."/>
        </authorList>
    </citation>
    <scope>NUCLEOTIDE SEQUENCE [LARGE SCALE GENOMIC DNA]</scope>
    <source>
        <strain evidence="2 3">CBS 101986</strain>
    </source>
</reference>
<dbReference type="AlphaFoldDB" id="A0A8H5EXK0"/>
<feature type="compositionally biased region" description="Polar residues" evidence="1">
    <location>
        <begin position="42"/>
        <end position="52"/>
    </location>
</feature>
<feature type="region of interest" description="Disordered" evidence="1">
    <location>
        <begin position="516"/>
        <end position="536"/>
    </location>
</feature>
<proteinExistence type="predicted"/>
<feature type="compositionally biased region" description="Basic and acidic residues" evidence="1">
    <location>
        <begin position="287"/>
        <end position="298"/>
    </location>
</feature>
<feature type="region of interest" description="Disordered" evidence="1">
    <location>
        <begin position="322"/>
        <end position="398"/>
    </location>
</feature>
<feature type="compositionally biased region" description="Basic and acidic residues" evidence="1">
    <location>
        <begin position="15"/>
        <end position="34"/>
    </location>
</feature>
<feature type="region of interest" description="Disordered" evidence="1">
    <location>
        <begin position="172"/>
        <end position="221"/>
    </location>
</feature>
<feature type="compositionally biased region" description="Low complexity" evidence="1">
    <location>
        <begin position="721"/>
        <end position="733"/>
    </location>
</feature>
<feature type="compositionally biased region" description="Basic and acidic residues" evidence="1">
    <location>
        <begin position="617"/>
        <end position="640"/>
    </location>
</feature>
<sequence>MVIDHTHHKRSRSPSHRDEKAAKKPKITDERLKMDALAFQTPHPNIESQSVAYQLPSSSPKPSPGPLSPVPPVPVSKKKERLKHRRSRTGPNATSTPVQRRTDITSPLFTLSSTDHRRELHKDDSSRSASRSSRSSKSTTSSRASSRERGSRNPRLYHRPYASHLKHAKSLGALDGDNSVPSTNTDGVKKYDHGSKNKSTKRRTLDSPYVSRAPSPVQPENAKKAHIFASTVTYQSKRRKQSHMLGPPLALPASGSSPLALTDTYFNANIPSVPRHNHNKKQQYRTQAHDNTSEAHHDNIMNKSKFSSKRKSAKGAENQVLVAGADKSSNLKRRPSAPSALTPPRSQRPPLQPSRLSHGAKAINPTHSNNQVSLKEDVERTNSAANPATNHRPPTGLRPAASMQELHPQGQAKFINDIRRSNQRNFSVMPDRNGAHTAWMHSRAGVDFNRPPSQLDVNIRTNQGDDADWSSSSSEEEDYLLTSEKNRISLGPNFGFGLSNSIELDLDPEVVDPFLYTDNRTDGRPPPSLPGHTLSLDDDAFAKGIRGVSTPSHSQVGKNIINGQNHGRALLRPEPPSFPSLSLQKLSDSPPIGDLQDGPRRTVSRSNSGQLLRPHPRKDIAPDIAHRPSGKAKDKEREAYPDGEEDMELTRGVNSQYFHLDDSHHRSVSSHSAGQEAITWVTDSLISPPTAYIKWKEQEVKNKNDDNGSHPDVLDAESPRSTTSSDSIITSVSHEAPVADNTITDERRPAKNEQEEPEGPAVIARSTTKRTRSGTIMPASPGTISGGGARRTRSGTIIGPIVASAAATAAENGSRLAGGISSLINTVVGTGKTTRSGTIVASASINAMPTTVTDSGIGMSISHGVRPQNRSRSGSMLRTLSNPIFQPMSMQNNTVLPADERSTAAANTVVDPDIVATVQEVGGFVDSVYFPPSSPDELNIIFAPCPEEDEEGLDVLDNEWRVAAEPPSPEAAKKRGKASNGGSSHAILGLAARAASAGRWLKSKSSRAGMSEGGRSGKGLKAHFEPGVGGSGQEDGIEDEPDVLGSTAGITPPSDDELLLVPGATALLFR</sequence>
<feature type="compositionally biased region" description="Basic residues" evidence="1">
    <location>
        <begin position="76"/>
        <end position="88"/>
    </location>
</feature>
<evidence type="ECO:0000313" key="2">
    <source>
        <dbReference type="EMBL" id="KAF5316270.1"/>
    </source>
</evidence>
<feature type="compositionally biased region" description="Basic and acidic residues" evidence="1">
    <location>
        <begin position="702"/>
        <end position="713"/>
    </location>
</feature>
<feature type="region of interest" description="Disordered" evidence="1">
    <location>
        <begin position="566"/>
        <end position="650"/>
    </location>
</feature>
<dbReference type="EMBL" id="JAACJJ010000042">
    <property type="protein sequence ID" value="KAF5316270.1"/>
    <property type="molecule type" value="Genomic_DNA"/>
</dbReference>